<keyword evidence="9" id="KW-0812">Transmembrane</keyword>
<feature type="transmembrane region" description="Helical" evidence="9">
    <location>
        <begin position="33"/>
        <end position="57"/>
    </location>
</feature>
<dbReference type="Pfam" id="PF07536">
    <property type="entry name" value="HWE_HK"/>
    <property type="match status" value="1"/>
</dbReference>
<keyword evidence="7" id="KW-0067">ATP-binding</keyword>
<gene>
    <name evidence="11" type="ORF">HBH26_11675</name>
</gene>
<keyword evidence="9" id="KW-1133">Transmembrane helix</keyword>
<accession>A0ABX1CMP2</accession>
<dbReference type="InterPro" id="IPR036890">
    <property type="entry name" value="HATPase_C_sf"/>
</dbReference>
<feature type="transmembrane region" description="Helical" evidence="9">
    <location>
        <begin position="173"/>
        <end position="196"/>
    </location>
</feature>
<dbReference type="PANTHER" id="PTHR41523:SF7">
    <property type="entry name" value="HISTIDINE KINASE"/>
    <property type="match status" value="1"/>
</dbReference>
<dbReference type="InterPro" id="IPR013656">
    <property type="entry name" value="PAS_4"/>
</dbReference>
<keyword evidence="9" id="KW-0472">Membrane</keyword>
<dbReference type="InterPro" id="IPR000014">
    <property type="entry name" value="PAS"/>
</dbReference>
<evidence type="ECO:0000259" key="10">
    <source>
        <dbReference type="SMART" id="SM00911"/>
    </source>
</evidence>
<evidence type="ECO:0000256" key="5">
    <source>
        <dbReference type="ARBA" id="ARBA00022741"/>
    </source>
</evidence>
<feature type="region of interest" description="Disordered" evidence="8">
    <location>
        <begin position="1"/>
        <end position="21"/>
    </location>
</feature>
<feature type="domain" description="Signal transduction histidine kinase HWE region" evidence="10">
    <location>
        <begin position="447"/>
        <end position="529"/>
    </location>
</feature>
<dbReference type="Proteomes" id="UP000732399">
    <property type="component" value="Unassembled WGS sequence"/>
</dbReference>
<comment type="caution">
    <text evidence="11">The sequence shown here is derived from an EMBL/GenBank/DDBJ whole genome shotgun (WGS) entry which is preliminary data.</text>
</comment>
<feature type="transmembrane region" description="Helical" evidence="9">
    <location>
        <begin position="69"/>
        <end position="89"/>
    </location>
</feature>
<feature type="transmembrane region" description="Helical" evidence="9">
    <location>
        <begin position="150"/>
        <end position="167"/>
    </location>
</feature>
<evidence type="ECO:0000313" key="11">
    <source>
        <dbReference type="EMBL" id="NJR79244.1"/>
    </source>
</evidence>
<dbReference type="PANTHER" id="PTHR41523">
    <property type="entry name" value="TWO-COMPONENT SYSTEM SENSOR PROTEIN"/>
    <property type="match status" value="1"/>
</dbReference>
<keyword evidence="6" id="KW-0418">Kinase</keyword>
<feature type="transmembrane region" description="Helical" evidence="9">
    <location>
        <begin position="101"/>
        <end position="120"/>
    </location>
</feature>
<protein>
    <recommendedName>
        <fullName evidence="2">histidine kinase</fullName>
        <ecNumber evidence="2">2.7.13.3</ecNumber>
    </recommendedName>
</protein>
<dbReference type="SUPFAM" id="SSF55874">
    <property type="entry name" value="ATPase domain of HSP90 chaperone/DNA topoisomerase II/histidine kinase"/>
    <property type="match status" value="1"/>
</dbReference>
<dbReference type="EC" id="2.7.13.3" evidence="2"/>
<dbReference type="EMBL" id="JAAVJH010000006">
    <property type="protein sequence ID" value="NJR79244.1"/>
    <property type="molecule type" value="Genomic_DNA"/>
</dbReference>
<evidence type="ECO:0000256" key="9">
    <source>
        <dbReference type="SAM" id="Phobius"/>
    </source>
</evidence>
<comment type="catalytic activity">
    <reaction evidence="1">
        <text>ATP + protein L-histidine = ADP + protein N-phospho-L-histidine.</text>
        <dbReference type="EC" id="2.7.13.3"/>
    </reaction>
</comment>
<evidence type="ECO:0000256" key="7">
    <source>
        <dbReference type="ARBA" id="ARBA00022840"/>
    </source>
</evidence>
<evidence type="ECO:0000256" key="6">
    <source>
        <dbReference type="ARBA" id="ARBA00022777"/>
    </source>
</evidence>
<evidence type="ECO:0000256" key="2">
    <source>
        <dbReference type="ARBA" id="ARBA00012438"/>
    </source>
</evidence>
<dbReference type="CDD" id="cd00130">
    <property type="entry name" value="PAS"/>
    <property type="match status" value="1"/>
</dbReference>
<evidence type="ECO:0000256" key="1">
    <source>
        <dbReference type="ARBA" id="ARBA00000085"/>
    </source>
</evidence>
<dbReference type="InterPro" id="IPR035965">
    <property type="entry name" value="PAS-like_dom_sf"/>
</dbReference>
<dbReference type="NCBIfam" id="TIGR00229">
    <property type="entry name" value="sensory_box"/>
    <property type="match status" value="1"/>
</dbReference>
<evidence type="ECO:0000313" key="12">
    <source>
        <dbReference type="Proteomes" id="UP000732399"/>
    </source>
</evidence>
<keyword evidence="3" id="KW-0597">Phosphoprotein</keyword>
<name>A0ABX1CMP2_9SPHN</name>
<feature type="transmembrane region" description="Helical" evidence="9">
    <location>
        <begin position="246"/>
        <end position="266"/>
    </location>
</feature>
<dbReference type="InterPro" id="IPR011102">
    <property type="entry name" value="Sig_transdc_His_kinase_HWE"/>
</dbReference>
<dbReference type="Gene3D" id="3.30.450.20">
    <property type="entry name" value="PAS domain"/>
    <property type="match status" value="1"/>
</dbReference>
<organism evidence="11 12">
    <name type="scientific">Sphingomonas corticis</name>
    <dbReference type="NCBI Taxonomy" id="2722791"/>
    <lineage>
        <taxon>Bacteria</taxon>
        <taxon>Pseudomonadati</taxon>
        <taxon>Pseudomonadota</taxon>
        <taxon>Alphaproteobacteria</taxon>
        <taxon>Sphingomonadales</taxon>
        <taxon>Sphingomonadaceae</taxon>
        <taxon>Sphingomonas</taxon>
    </lineage>
</organism>
<evidence type="ECO:0000256" key="3">
    <source>
        <dbReference type="ARBA" id="ARBA00022553"/>
    </source>
</evidence>
<keyword evidence="5" id="KW-0547">Nucleotide-binding</keyword>
<evidence type="ECO:0000256" key="4">
    <source>
        <dbReference type="ARBA" id="ARBA00022679"/>
    </source>
</evidence>
<keyword evidence="4" id="KW-0808">Transferase</keyword>
<dbReference type="SMART" id="SM00911">
    <property type="entry name" value="HWE_HK"/>
    <property type="match status" value="1"/>
</dbReference>
<dbReference type="RefSeq" id="WP_168134789.1">
    <property type="nucleotide sequence ID" value="NZ_JAAVJH010000006.1"/>
</dbReference>
<feature type="transmembrane region" description="Helical" evidence="9">
    <location>
        <begin position="278"/>
        <end position="297"/>
    </location>
</feature>
<feature type="transmembrane region" description="Helical" evidence="9">
    <location>
        <begin position="203"/>
        <end position="226"/>
    </location>
</feature>
<reference evidence="11 12" key="1">
    <citation type="submission" date="2020-03" db="EMBL/GenBank/DDBJ databases">
        <authorList>
            <person name="Wang L."/>
            <person name="He N."/>
            <person name="Li Y."/>
            <person name="Fang Y."/>
            <person name="Zhang F."/>
        </authorList>
    </citation>
    <scope>NUCLEOTIDE SEQUENCE [LARGE SCALE GENOMIC DNA]</scope>
    <source>
        <strain evidence="11 12">36D10-4-7</strain>
    </source>
</reference>
<proteinExistence type="predicted"/>
<evidence type="ECO:0000256" key="8">
    <source>
        <dbReference type="SAM" id="MobiDB-lite"/>
    </source>
</evidence>
<sequence length="633" mass="66012">MAKKSSGMGTASLSEEKVRGLPGCGERPTRLDVVVGASAVFVLVLGSVALLGWSIGVGVLTRLYASGSAMQPLTAVCAMLAGLAVAGSVRWTGHCIPDRPLAALVLALAAQTLAQHWTGADFGTDHLLFAASVAAQGGSYVHPGRMAEPTAAAFALIAVALLLIRSADRASGLILSACATSVLLLVTVALLSHLYAIAPLSGVLGFTQVSIPTALALGGLSVGVLAARPGGGWVSLLVGRSVGASAARWLLPVVILIPVGVAALALRGSRLGLYPGDFRMVFTTAVTVILLAALALWGTRQLDTLVAERRSAEAVRENEATLRAFFHTEGLLASIIERRGSDMRYLTANAALEELFGGDDLAGKNISDVDPASADPGLLERLRAMEAGGPPSNVERSIETATGTRWFAVTISPIAGSPPEAPRFAMAAVDITDRKRGEAHQRLLLDELNHRVKNTLAVVQSLAQQSFRGDQATPAARRAFEARLAAVASAHNLLVRQDWTSASLRVLAAEVAGPGCGADRARIDLDGPDILLPPPTAVSLALAFHELCTNAVKYGSLSNDEGRVTLRWTVAPGDPKRLCITWSEHGGPPVTLPEARGFGSRLIERALSMELGGPVQMRFLPHGLICTIKAPLG</sequence>
<dbReference type="Pfam" id="PF08448">
    <property type="entry name" value="PAS_4"/>
    <property type="match status" value="1"/>
</dbReference>
<keyword evidence="12" id="KW-1185">Reference proteome</keyword>
<dbReference type="SUPFAM" id="SSF55785">
    <property type="entry name" value="PYP-like sensor domain (PAS domain)"/>
    <property type="match status" value="1"/>
</dbReference>
<dbReference type="Gene3D" id="3.30.565.10">
    <property type="entry name" value="Histidine kinase-like ATPase, C-terminal domain"/>
    <property type="match status" value="1"/>
</dbReference>